<organism evidence="1">
    <name type="scientific">Anguilla anguilla</name>
    <name type="common">European freshwater eel</name>
    <name type="synonym">Muraena anguilla</name>
    <dbReference type="NCBI Taxonomy" id="7936"/>
    <lineage>
        <taxon>Eukaryota</taxon>
        <taxon>Metazoa</taxon>
        <taxon>Chordata</taxon>
        <taxon>Craniata</taxon>
        <taxon>Vertebrata</taxon>
        <taxon>Euteleostomi</taxon>
        <taxon>Actinopterygii</taxon>
        <taxon>Neopterygii</taxon>
        <taxon>Teleostei</taxon>
        <taxon>Anguilliformes</taxon>
        <taxon>Anguillidae</taxon>
        <taxon>Anguilla</taxon>
    </lineage>
</organism>
<name>A0A0E9WYR3_ANGAN</name>
<protein>
    <submittedName>
        <fullName evidence="1">Uncharacterized protein</fullName>
    </submittedName>
</protein>
<dbReference type="EMBL" id="GBXM01013083">
    <property type="protein sequence ID" value="JAH95494.1"/>
    <property type="molecule type" value="Transcribed_RNA"/>
</dbReference>
<dbReference type="AlphaFoldDB" id="A0A0E9WYR3"/>
<reference evidence="1" key="1">
    <citation type="submission" date="2014-11" db="EMBL/GenBank/DDBJ databases">
        <authorList>
            <person name="Amaro Gonzalez C."/>
        </authorList>
    </citation>
    <scope>NUCLEOTIDE SEQUENCE</scope>
</reference>
<reference evidence="1" key="2">
    <citation type="journal article" date="2015" name="Fish Shellfish Immunol.">
        <title>Early steps in the European eel (Anguilla anguilla)-Vibrio vulnificus interaction in the gills: Role of the RtxA13 toxin.</title>
        <authorList>
            <person name="Callol A."/>
            <person name="Pajuelo D."/>
            <person name="Ebbesson L."/>
            <person name="Teles M."/>
            <person name="MacKenzie S."/>
            <person name="Amaro C."/>
        </authorList>
    </citation>
    <scope>NUCLEOTIDE SEQUENCE</scope>
</reference>
<proteinExistence type="predicted"/>
<sequence length="69" mass="7988">MLIGCMLGDCVQKFKILRSKYSGYSLGKEYFYNPLPVSHLQYRLYQCSPKLIHCAKVESFFGKVRAGFK</sequence>
<accession>A0A0E9WYR3</accession>
<evidence type="ECO:0000313" key="1">
    <source>
        <dbReference type="EMBL" id="JAH95494.1"/>
    </source>
</evidence>